<proteinExistence type="predicted"/>
<organism evidence="1">
    <name type="scientific">Siphoviridae sp. ctt5z12</name>
    <dbReference type="NCBI Taxonomy" id="2823604"/>
    <lineage>
        <taxon>Viruses</taxon>
        <taxon>Duplodnaviria</taxon>
        <taxon>Heunggongvirae</taxon>
        <taxon>Uroviricota</taxon>
        <taxon>Caudoviricetes</taxon>
    </lineage>
</organism>
<protein>
    <submittedName>
        <fullName evidence="1">Uncharacterized protein</fullName>
    </submittedName>
</protein>
<sequence length="139" mass="16230">MTTEEMIEVMQAYVRGEAIEVSDKGASNWSEIKYPLWDWNSFEYRVKPAKKVTLDKNLNKRFISKQLSNIAELIDTDIFIYEGKCISVDDVLWYWEFKMSDGWHISQTRMTRAQAQAFVGESVEIAPLYGLGFRIKESE</sequence>
<reference evidence="1" key="1">
    <citation type="journal article" date="2021" name="Proc. Natl. Acad. Sci. U.S.A.">
        <title>A Catalog of Tens of Thousands of Viruses from Human Metagenomes Reveals Hidden Associations with Chronic Diseases.</title>
        <authorList>
            <person name="Tisza M.J."/>
            <person name="Buck C.B."/>
        </authorList>
    </citation>
    <scope>NUCLEOTIDE SEQUENCE</scope>
    <source>
        <strain evidence="1">Ctt5z12</strain>
    </source>
</reference>
<evidence type="ECO:0000313" key="1">
    <source>
        <dbReference type="EMBL" id="DAD67415.1"/>
    </source>
</evidence>
<dbReference type="EMBL" id="BK014676">
    <property type="protein sequence ID" value="DAD67415.1"/>
    <property type="molecule type" value="Genomic_DNA"/>
</dbReference>
<accession>A0A8S5LBV3</accession>
<name>A0A8S5LBV3_9CAUD</name>